<organism evidence="2 3">
    <name type="scientific">Nepenthes gracilis</name>
    <name type="common">Slender pitcher plant</name>
    <dbReference type="NCBI Taxonomy" id="150966"/>
    <lineage>
        <taxon>Eukaryota</taxon>
        <taxon>Viridiplantae</taxon>
        <taxon>Streptophyta</taxon>
        <taxon>Embryophyta</taxon>
        <taxon>Tracheophyta</taxon>
        <taxon>Spermatophyta</taxon>
        <taxon>Magnoliopsida</taxon>
        <taxon>eudicotyledons</taxon>
        <taxon>Gunneridae</taxon>
        <taxon>Pentapetalae</taxon>
        <taxon>Caryophyllales</taxon>
        <taxon>Nepenthaceae</taxon>
        <taxon>Nepenthes</taxon>
    </lineage>
</organism>
<evidence type="ECO:0000256" key="1">
    <source>
        <dbReference type="SAM" id="Coils"/>
    </source>
</evidence>
<evidence type="ECO:0000313" key="3">
    <source>
        <dbReference type="Proteomes" id="UP001279734"/>
    </source>
</evidence>
<dbReference type="Proteomes" id="UP001279734">
    <property type="component" value="Unassembled WGS sequence"/>
</dbReference>
<reference evidence="2" key="1">
    <citation type="submission" date="2023-05" db="EMBL/GenBank/DDBJ databases">
        <title>Nepenthes gracilis genome sequencing.</title>
        <authorList>
            <person name="Fukushima K."/>
        </authorList>
    </citation>
    <scope>NUCLEOTIDE SEQUENCE</scope>
    <source>
        <strain evidence="2">SING2019-196</strain>
    </source>
</reference>
<feature type="coiled-coil region" evidence="1">
    <location>
        <begin position="95"/>
        <end position="122"/>
    </location>
</feature>
<name>A0AAD3TCB4_NEPGR</name>
<proteinExistence type="predicted"/>
<dbReference type="NCBIfam" id="TIGR01615">
    <property type="entry name" value="A_thal_3542"/>
    <property type="match status" value="1"/>
</dbReference>
<protein>
    <submittedName>
        <fullName evidence="2">Uncharacterized protein</fullName>
    </submittedName>
</protein>
<sequence length="315" mass="35516">MTGGAPARFLAGWRILSQDDSHCLNAEFSDQFAVSLSDTIFCFLEQSHESTKSTTTSDCSDGCQDDGLLDDEEGGNRSNSVEESKIFWENHHKLLREIMRKSSSLEKKIRNATKEAMKEAKEEGNFCDCARPVGGTCRSCLMREISVRLRNAGYDSAVCNSKWRSSPSMPSGKHTFLDVVDNSSSKRGEIRVIIELNFRTEFEIGRASEEYNQLINRLPTAFVGKAERLRELIKILCSAAKRCMKDNKMHMGPWRKHEYMLAKWFGSCQRVKHGNPSLVQELSKKPIKHRASNSLLTIALLDGMPNGHYKVAEVV</sequence>
<gene>
    <name evidence="2" type="ORF">Nepgr_028778</name>
</gene>
<dbReference type="Pfam" id="PF04720">
    <property type="entry name" value="PDDEXK_6"/>
    <property type="match status" value="1"/>
</dbReference>
<dbReference type="EMBL" id="BSYO01000032">
    <property type="protein sequence ID" value="GMH26935.1"/>
    <property type="molecule type" value="Genomic_DNA"/>
</dbReference>
<keyword evidence="3" id="KW-1185">Reference proteome</keyword>
<dbReference type="AlphaFoldDB" id="A0AAD3TCB4"/>
<accession>A0AAD3TCB4</accession>
<dbReference type="PANTHER" id="PTHR31579:SF2">
    <property type="entry name" value="DUF506 FAMILY PROTEIN"/>
    <property type="match status" value="1"/>
</dbReference>
<evidence type="ECO:0000313" key="2">
    <source>
        <dbReference type="EMBL" id="GMH26935.1"/>
    </source>
</evidence>
<dbReference type="PANTHER" id="PTHR31579">
    <property type="entry name" value="OS03G0796600 PROTEIN"/>
    <property type="match status" value="1"/>
</dbReference>
<dbReference type="InterPro" id="IPR006502">
    <property type="entry name" value="PDDEXK-like"/>
</dbReference>
<keyword evidence="1" id="KW-0175">Coiled coil</keyword>
<comment type="caution">
    <text evidence="2">The sequence shown here is derived from an EMBL/GenBank/DDBJ whole genome shotgun (WGS) entry which is preliminary data.</text>
</comment>